<keyword evidence="2" id="KW-0472">Membrane</keyword>
<dbReference type="EMBL" id="FOHJ01000002">
    <property type="protein sequence ID" value="SES98672.1"/>
    <property type="molecule type" value="Genomic_DNA"/>
</dbReference>
<sequence length="74" mass="8978">MMIGPFPWWIAVLIGLIIFSGYMSFRAIRSEMKLEHEFIKKEGQVYMDRIQDERNRRRQTNPSDEEREREQSIS</sequence>
<protein>
    <submittedName>
        <fullName evidence="3">Sporulation protein YhaL</fullName>
    </submittedName>
</protein>
<evidence type="ECO:0000256" key="1">
    <source>
        <dbReference type="SAM" id="MobiDB-lite"/>
    </source>
</evidence>
<evidence type="ECO:0000256" key="2">
    <source>
        <dbReference type="SAM" id="Phobius"/>
    </source>
</evidence>
<gene>
    <name evidence="3" type="ORF">SAMN05421676_102279</name>
</gene>
<dbReference type="RefSeq" id="WP_245732707.1">
    <property type="nucleotide sequence ID" value="NZ_FOHJ01000002.1"/>
</dbReference>
<organism evidence="3 4">
    <name type="scientific">Salinibacillus kushneri</name>
    <dbReference type="NCBI Taxonomy" id="237682"/>
    <lineage>
        <taxon>Bacteria</taxon>
        <taxon>Bacillati</taxon>
        <taxon>Bacillota</taxon>
        <taxon>Bacilli</taxon>
        <taxon>Bacillales</taxon>
        <taxon>Bacillaceae</taxon>
        <taxon>Salinibacillus</taxon>
    </lineage>
</organism>
<keyword evidence="4" id="KW-1185">Reference proteome</keyword>
<keyword evidence="2" id="KW-0812">Transmembrane</keyword>
<accession>A0A1I0AW73</accession>
<dbReference type="Proteomes" id="UP000199095">
    <property type="component" value="Unassembled WGS sequence"/>
</dbReference>
<keyword evidence="2" id="KW-1133">Transmembrane helix</keyword>
<name>A0A1I0AW73_9BACI</name>
<dbReference type="Pfam" id="PF14147">
    <property type="entry name" value="Spore_YhaL"/>
    <property type="match status" value="1"/>
</dbReference>
<feature type="compositionally biased region" description="Basic and acidic residues" evidence="1">
    <location>
        <begin position="64"/>
        <end position="74"/>
    </location>
</feature>
<dbReference type="AlphaFoldDB" id="A0A1I0AW73"/>
<dbReference type="InterPro" id="IPR025428">
    <property type="entry name" value="Spore_YhaL"/>
</dbReference>
<proteinExistence type="predicted"/>
<feature type="region of interest" description="Disordered" evidence="1">
    <location>
        <begin position="50"/>
        <end position="74"/>
    </location>
</feature>
<reference evidence="4" key="1">
    <citation type="submission" date="2016-10" db="EMBL/GenBank/DDBJ databases">
        <authorList>
            <person name="Varghese N."/>
            <person name="Submissions S."/>
        </authorList>
    </citation>
    <scope>NUCLEOTIDE SEQUENCE [LARGE SCALE GENOMIC DNA]</scope>
    <source>
        <strain evidence="4">CGMCC 1.3566</strain>
    </source>
</reference>
<evidence type="ECO:0000313" key="3">
    <source>
        <dbReference type="EMBL" id="SES98672.1"/>
    </source>
</evidence>
<dbReference type="STRING" id="237682.SAMN05421676_102279"/>
<evidence type="ECO:0000313" key="4">
    <source>
        <dbReference type="Proteomes" id="UP000199095"/>
    </source>
</evidence>
<feature type="transmembrane region" description="Helical" evidence="2">
    <location>
        <begin position="6"/>
        <end position="25"/>
    </location>
</feature>